<dbReference type="GO" id="GO:0016491">
    <property type="term" value="F:oxidoreductase activity"/>
    <property type="evidence" value="ECO:0007669"/>
    <property type="project" value="InterPro"/>
</dbReference>
<dbReference type="SUPFAM" id="SSF51395">
    <property type="entry name" value="FMN-linked oxidoreductases"/>
    <property type="match status" value="1"/>
</dbReference>
<feature type="domain" description="FMN-dependent dehydrogenase" evidence="2">
    <location>
        <begin position="188"/>
        <end position="228"/>
    </location>
</feature>
<evidence type="ECO:0000256" key="1">
    <source>
        <dbReference type="ARBA" id="ARBA00001917"/>
    </source>
</evidence>
<sequence>MNQELNQRIPHFNLKSKILCRVVHTQLMAEQDTDEGYAQITLLPEADQSDQMSPDECRPEPARPTVHSFCKVLTASDTSTHATDWRLLDKFVASHLSNDQAPSKPLKSSHMAEHMHLLLGESKSDEMALECASTSTSTCQEAGLELKPWTLKWTLTNLMLNPWRGKFRGSWTENGYQTNDMSSSKVADLSYDGETGVRKTLQMLHDELELTMALSGCRSLKEISRNHIVAPWDPPRVTPRL</sequence>
<dbReference type="Proteomes" id="UP001206925">
    <property type="component" value="Unassembled WGS sequence"/>
</dbReference>
<dbReference type="InterPro" id="IPR044835">
    <property type="entry name" value="ARF_plant"/>
</dbReference>
<keyword evidence="4" id="KW-1185">Reference proteome</keyword>
<dbReference type="AlphaFoldDB" id="A0AAD5GGJ5"/>
<comment type="caution">
    <text evidence="3">The sequence shown here is derived from an EMBL/GenBank/DDBJ whole genome shotgun (WGS) entry which is preliminary data.</text>
</comment>
<reference evidence="3" key="1">
    <citation type="submission" date="2022-06" db="EMBL/GenBank/DDBJ databases">
        <title>Uncovering the hologenomic basis of an extraordinary plant invasion.</title>
        <authorList>
            <person name="Bieker V.C."/>
            <person name="Martin M.D."/>
            <person name="Gilbert T."/>
            <person name="Hodgins K."/>
            <person name="Battlay P."/>
            <person name="Petersen B."/>
            <person name="Wilson J."/>
        </authorList>
    </citation>
    <scope>NUCLEOTIDE SEQUENCE</scope>
    <source>
        <strain evidence="3">AA19_3_7</strain>
        <tissue evidence="3">Leaf</tissue>
    </source>
</reference>
<protein>
    <recommendedName>
        <fullName evidence="2">FMN-dependent dehydrogenase domain-containing protein</fullName>
    </recommendedName>
</protein>
<dbReference type="InterPro" id="IPR000262">
    <property type="entry name" value="FMN-dep_DH"/>
</dbReference>
<dbReference type="Gene3D" id="3.20.20.70">
    <property type="entry name" value="Aldolase class I"/>
    <property type="match status" value="1"/>
</dbReference>
<dbReference type="Pfam" id="PF01070">
    <property type="entry name" value="FMN_dh"/>
    <property type="match status" value="1"/>
</dbReference>
<organism evidence="3 4">
    <name type="scientific">Ambrosia artemisiifolia</name>
    <name type="common">Common ragweed</name>
    <dbReference type="NCBI Taxonomy" id="4212"/>
    <lineage>
        <taxon>Eukaryota</taxon>
        <taxon>Viridiplantae</taxon>
        <taxon>Streptophyta</taxon>
        <taxon>Embryophyta</taxon>
        <taxon>Tracheophyta</taxon>
        <taxon>Spermatophyta</taxon>
        <taxon>Magnoliopsida</taxon>
        <taxon>eudicotyledons</taxon>
        <taxon>Gunneridae</taxon>
        <taxon>Pentapetalae</taxon>
        <taxon>asterids</taxon>
        <taxon>campanulids</taxon>
        <taxon>Asterales</taxon>
        <taxon>Asteraceae</taxon>
        <taxon>Asteroideae</taxon>
        <taxon>Heliantheae alliance</taxon>
        <taxon>Heliantheae</taxon>
        <taxon>Ambrosia</taxon>
    </lineage>
</organism>
<dbReference type="EMBL" id="JAMZMK010008673">
    <property type="protein sequence ID" value="KAI7739108.1"/>
    <property type="molecule type" value="Genomic_DNA"/>
</dbReference>
<proteinExistence type="predicted"/>
<evidence type="ECO:0000313" key="3">
    <source>
        <dbReference type="EMBL" id="KAI7739108.1"/>
    </source>
</evidence>
<evidence type="ECO:0000313" key="4">
    <source>
        <dbReference type="Proteomes" id="UP001206925"/>
    </source>
</evidence>
<comment type="cofactor">
    <cofactor evidence="1">
        <name>FMN</name>
        <dbReference type="ChEBI" id="CHEBI:58210"/>
    </cofactor>
</comment>
<evidence type="ECO:0000259" key="2">
    <source>
        <dbReference type="Pfam" id="PF01070"/>
    </source>
</evidence>
<dbReference type="GO" id="GO:0003677">
    <property type="term" value="F:DNA binding"/>
    <property type="evidence" value="ECO:0007669"/>
    <property type="project" value="InterPro"/>
</dbReference>
<gene>
    <name evidence="3" type="ORF">M8C21_032588</name>
</gene>
<dbReference type="GO" id="GO:0006355">
    <property type="term" value="P:regulation of DNA-templated transcription"/>
    <property type="evidence" value="ECO:0007669"/>
    <property type="project" value="InterPro"/>
</dbReference>
<dbReference type="PANTHER" id="PTHR31384:SF1">
    <property type="entry name" value="AUXIN RESPONSE FACTOR 9"/>
    <property type="match status" value="1"/>
</dbReference>
<dbReference type="PANTHER" id="PTHR31384">
    <property type="entry name" value="AUXIN RESPONSE FACTOR 4-RELATED"/>
    <property type="match status" value="1"/>
</dbReference>
<dbReference type="InterPro" id="IPR013785">
    <property type="entry name" value="Aldolase_TIM"/>
</dbReference>
<name>A0AAD5GGJ5_AMBAR</name>
<accession>A0AAD5GGJ5</accession>
<dbReference type="GO" id="GO:0009725">
    <property type="term" value="P:response to hormone"/>
    <property type="evidence" value="ECO:0007669"/>
    <property type="project" value="InterPro"/>
</dbReference>